<dbReference type="Proteomes" id="UP000078492">
    <property type="component" value="Unassembled WGS sequence"/>
</dbReference>
<organism evidence="1 2">
    <name type="scientific">Trachymyrmex cornetzi</name>
    <dbReference type="NCBI Taxonomy" id="471704"/>
    <lineage>
        <taxon>Eukaryota</taxon>
        <taxon>Metazoa</taxon>
        <taxon>Ecdysozoa</taxon>
        <taxon>Arthropoda</taxon>
        <taxon>Hexapoda</taxon>
        <taxon>Insecta</taxon>
        <taxon>Pterygota</taxon>
        <taxon>Neoptera</taxon>
        <taxon>Endopterygota</taxon>
        <taxon>Hymenoptera</taxon>
        <taxon>Apocrita</taxon>
        <taxon>Aculeata</taxon>
        <taxon>Formicoidea</taxon>
        <taxon>Formicidae</taxon>
        <taxon>Myrmicinae</taxon>
        <taxon>Trachymyrmex</taxon>
    </lineage>
</organism>
<sequence>MHFTMHVSGTVYAFFKKRLMFSFFNMNMKSNEKEISFCSTWENVFGVGSVGMNPTVPLLDDALKHDAISMDSRRSVMDSAVEVAISFKGSTHHDSCPFFSVREYCCYNFVVAKTTPGAVPLALLRQAKDTTCARSPGARAYSQYSQFPTLSRRGDRQTPIKHTHTLARTTEEINRIILDAKRPMEMSLRRKFTHRRRTTTTSRISNCPVLTTFHNAEKERVFLILSDTHSVYWNREEERDRVPKGCNEQWLNLSEITQSYDLGNINICQSQGHRSGGLCTIYLSNLDIRFPLINSSRSVLHLFQLSPPSATCCFTLSLFLARNYSISRYHEQLHMHVSGEQQIKLFTTDYSFHFAIRIPVCAIIYDLSFTLRFDLRDSRFDKA</sequence>
<dbReference type="AlphaFoldDB" id="A0A195EL74"/>
<name>A0A195EL74_9HYME</name>
<dbReference type="EMBL" id="KQ978730">
    <property type="protein sequence ID" value="KYN29010.1"/>
    <property type="molecule type" value="Genomic_DNA"/>
</dbReference>
<protein>
    <submittedName>
        <fullName evidence="1">Uncharacterized protein</fullName>
    </submittedName>
</protein>
<evidence type="ECO:0000313" key="2">
    <source>
        <dbReference type="Proteomes" id="UP000078492"/>
    </source>
</evidence>
<accession>A0A195EL74</accession>
<evidence type="ECO:0000313" key="1">
    <source>
        <dbReference type="EMBL" id="KYN29010.1"/>
    </source>
</evidence>
<proteinExistence type="predicted"/>
<gene>
    <name evidence="1" type="ORF">ALC57_01657</name>
</gene>
<keyword evidence="2" id="KW-1185">Reference proteome</keyword>
<reference evidence="1 2" key="1">
    <citation type="submission" date="2015-09" db="EMBL/GenBank/DDBJ databases">
        <title>Trachymyrmex cornetzi WGS genome.</title>
        <authorList>
            <person name="Nygaard S."/>
            <person name="Hu H."/>
            <person name="Boomsma J."/>
            <person name="Zhang G."/>
        </authorList>
    </citation>
    <scope>NUCLEOTIDE SEQUENCE [LARGE SCALE GENOMIC DNA]</scope>
    <source>
        <strain evidence="1">Tcor2-1</strain>
        <tissue evidence="1">Whole body</tissue>
    </source>
</reference>